<reference evidence="3" key="1">
    <citation type="journal article" date="2014" name="Int. J. Syst. Evol. Microbiol.">
        <title>Complete genome sequence of Corynebacterium casei LMG S-19264T (=DSM 44701T), isolated from a smear-ripened cheese.</title>
        <authorList>
            <consortium name="US DOE Joint Genome Institute (JGI-PGF)"/>
            <person name="Walter F."/>
            <person name="Albersmeier A."/>
            <person name="Kalinowski J."/>
            <person name="Ruckert C."/>
        </authorList>
    </citation>
    <scope>NUCLEOTIDE SEQUENCE</scope>
    <source>
        <strain evidence="3">VKM Ac-1321</strain>
    </source>
</reference>
<sequence length="211" mass="22877">MTVQFVLDNTHLRPVPLTPEVRLRLADEAIELWERTETDQGTAMPPPFWAFAWAGGQALARYTLDNPHLISGRTVLDLAAGSGLVAIAAMKAGAARVTAVEIDELAVAAIAVNAEANDVAVTPLLADVLEQEPDGEVILAGDIFYSREMTRRMLGYLRRAARAGATVLVGDPGRAYLPREHLTLLAEYDVPVPQTLEDTPVKRTTVWSVNP</sequence>
<keyword evidence="3" id="KW-0689">Ribosomal protein</keyword>
<dbReference type="Pfam" id="PF06325">
    <property type="entry name" value="PrmA"/>
    <property type="match status" value="1"/>
</dbReference>
<dbReference type="InterPro" id="IPR050078">
    <property type="entry name" value="Ribosomal_L11_MeTrfase_PrmA"/>
</dbReference>
<evidence type="ECO:0000256" key="1">
    <source>
        <dbReference type="ARBA" id="ARBA00022603"/>
    </source>
</evidence>
<dbReference type="PANTHER" id="PTHR43648">
    <property type="entry name" value="ELECTRON TRANSFER FLAVOPROTEIN BETA SUBUNIT LYSINE METHYLTRANSFERASE"/>
    <property type="match status" value="1"/>
</dbReference>
<evidence type="ECO:0000313" key="4">
    <source>
        <dbReference type="Proteomes" id="UP001143480"/>
    </source>
</evidence>
<organism evidence="3 4">
    <name type="scientific">Dactylosporangium matsuzakiense</name>
    <dbReference type="NCBI Taxonomy" id="53360"/>
    <lineage>
        <taxon>Bacteria</taxon>
        <taxon>Bacillati</taxon>
        <taxon>Actinomycetota</taxon>
        <taxon>Actinomycetes</taxon>
        <taxon>Micromonosporales</taxon>
        <taxon>Micromonosporaceae</taxon>
        <taxon>Dactylosporangium</taxon>
    </lineage>
</organism>
<comment type="caution">
    <text evidence="3">The sequence shown here is derived from an EMBL/GenBank/DDBJ whole genome shotgun (WGS) entry which is preliminary data.</text>
</comment>
<dbReference type="AlphaFoldDB" id="A0A9W6KWH5"/>
<dbReference type="RefSeq" id="WP_271190211.1">
    <property type="nucleotide sequence ID" value="NZ_BSFP01000120.1"/>
</dbReference>
<accession>A0A9W6KWH5</accession>
<dbReference type="EMBL" id="BSFP01000120">
    <property type="protein sequence ID" value="GLL07984.1"/>
    <property type="molecule type" value="Genomic_DNA"/>
</dbReference>
<protein>
    <submittedName>
        <fullName evidence="3">50S ribosomal protein L11 methyltransferase</fullName>
    </submittedName>
</protein>
<keyword evidence="3" id="KW-0687">Ribonucleoprotein</keyword>
<keyword evidence="4" id="KW-1185">Reference proteome</keyword>
<reference evidence="3" key="2">
    <citation type="submission" date="2023-01" db="EMBL/GenBank/DDBJ databases">
        <authorList>
            <person name="Sun Q."/>
            <person name="Evtushenko L."/>
        </authorList>
    </citation>
    <scope>NUCLEOTIDE SEQUENCE</scope>
    <source>
        <strain evidence="3">VKM Ac-1321</strain>
    </source>
</reference>
<gene>
    <name evidence="3" type="ORF">GCM10017581_097440</name>
</gene>
<dbReference type="Gene3D" id="3.40.50.150">
    <property type="entry name" value="Vaccinia Virus protein VP39"/>
    <property type="match status" value="1"/>
</dbReference>
<dbReference type="SUPFAM" id="SSF53335">
    <property type="entry name" value="S-adenosyl-L-methionine-dependent methyltransferases"/>
    <property type="match status" value="1"/>
</dbReference>
<dbReference type="CDD" id="cd02440">
    <property type="entry name" value="AdoMet_MTases"/>
    <property type="match status" value="1"/>
</dbReference>
<dbReference type="PANTHER" id="PTHR43648:SF1">
    <property type="entry name" value="ELECTRON TRANSFER FLAVOPROTEIN BETA SUBUNIT LYSINE METHYLTRANSFERASE"/>
    <property type="match status" value="1"/>
</dbReference>
<proteinExistence type="predicted"/>
<evidence type="ECO:0000313" key="3">
    <source>
        <dbReference type="EMBL" id="GLL07984.1"/>
    </source>
</evidence>
<evidence type="ECO:0000256" key="2">
    <source>
        <dbReference type="ARBA" id="ARBA00022679"/>
    </source>
</evidence>
<keyword evidence="2" id="KW-0808">Transferase</keyword>
<name>A0A9W6KWH5_9ACTN</name>
<dbReference type="GO" id="GO:0016279">
    <property type="term" value="F:protein-lysine N-methyltransferase activity"/>
    <property type="evidence" value="ECO:0007669"/>
    <property type="project" value="TreeGrafter"/>
</dbReference>
<dbReference type="GO" id="GO:0032259">
    <property type="term" value="P:methylation"/>
    <property type="evidence" value="ECO:0007669"/>
    <property type="project" value="UniProtKB-KW"/>
</dbReference>
<dbReference type="InterPro" id="IPR029063">
    <property type="entry name" value="SAM-dependent_MTases_sf"/>
</dbReference>
<dbReference type="Proteomes" id="UP001143480">
    <property type="component" value="Unassembled WGS sequence"/>
</dbReference>
<dbReference type="GO" id="GO:0005840">
    <property type="term" value="C:ribosome"/>
    <property type="evidence" value="ECO:0007669"/>
    <property type="project" value="UniProtKB-KW"/>
</dbReference>
<keyword evidence="1 3" id="KW-0489">Methyltransferase</keyword>